<protein>
    <submittedName>
        <fullName evidence="1">Uncharacterized protein</fullName>
    </submittedName>
</protein>
<dbReference type="AlphaFoldDB" id="A0A645CJU3"/>
<accession>A0A645CJU3</accession>
<name>A0A645CJU3_9ZZZZ</name>
<comment type="caution">
    <text evidence="1">The sequence shown here is derived from an EMBL/GenBank/DDBJ whole genome shotgun (WGS) entry which is preliminary data.</text>
</comment>
<sequence>MWLVLPAASHRKTETDWTEGESYATTSNVPVRTVVRPRLSVTVARIVFVPAVVSSFVEKELPEYVAPFTVVEIEEIDEPYAPEAEMLTFNLLFR</sequence>
<organism evidence="1">
    <name type="scientific">bioreactor metagenome</name>
    <dbReference type="NCBI Taxonomy" id="1076179"/>
    <lineage>
        <taxon>unclassified sequences</taxon>
        <taxon>metagenomes</taxon>
        <taxon>ecological metagenomes</taxon>
    </lineage>
</organism>
<proteinExistence type="predicted"/>
<evidence type="ECO:0000313" key="1">
    <source>
        <dbReference type="EMBL" id="MPM77214.1"/>
    </source>
</evidence>
<reference evidence="1" key="1">
    <citation type="submission" date="2019-08" db="EMBL/GenBank/DDBJ databases">
        <authorList>
            <person name="Kucharzyk K."/>
            <person name="Murdoch R.W."/>
            <person name="Higgins S."/>
            <person name="Loffler F."/>
        </authorList>
    </citation>
    <scope>NUCLEOTIDE SEQUENCE</scope>
</reference>
<dbReference type="EMBL" id="VSSQ01027792">
    <property type="protein sequence ID" value="MPM77214.1"/>
    <property type="molecule type" value="Genomic_DNA"/>
</dbReference>
<gene>
    <name evidence="1" type="ORF">SDC9_124214</name>
</gene>